<evidence type="ECO:0000313" key="3">
    <source>
        <dbReference type="Proteomes" id="UP000238176"/>
    </source>
</evidence>
<accession>A0A2T0UFZ1</accession>
<dbReference type="PANTHER" id="PTHR11261:SF3">
    <property type="entry name" value="RETINOL-BINDING PROTEIN 3"/>
    <property type="match status" value="1"/>
</dbReference>
<evidence type="ECO:0000313" key="2">
    <source>
        <dbReference type="EMBL" id="PRY56778.1"/>
    </source>
</evidence>
<name>A0A2T0UFZ1_9ACTN</name>
<dbReference type="GO" id="GO:0008236">
    <property type="term" value="F:serine-type peptidase activity"/>
    <property type="evidence" value="ECO:0007669"/>
    <property type="project" value="InterPro"/>
</dbReference>
<keyword evidence="3" id="KW-1185">Reference proteome</keyword>
<dbReference type="SMART" id="SM00245">
    <property type="entry name" value="TSPc"/>
    <property type="match status" value="1"/>
</dbReference>
<protein>
    <submittedName>
        <fullName evidence="2">Peptidase S41-like protein</fullName>
    </submittedName>
</protein>
<dbReference type="Pfam" id="PF03572">
    <property type="entry name" value="Peptidase_S41"/>
    <property type="match status" value="1"/>
</dbReference>
<gene>
    <name evidence="2" type="ORF">B0I28_10889</name>
</gene>
<dbReference type="EMBL" id="PVTJ01000008">
    <property type="protein sequence ID" value="PRY56778.1"/>
    <property type="molecule type" value="Genomic_DNA"/>
</dbReference>
<dbReference type="SUPFAM" id="SSF52096">
    <property type="entry name" value="ClpP/crotonase"/>
    <property type="match status" value="1"/>
</dbReference>
<dbReference type="GO" id="GO:0006508">
    <property type="term" value="P:proteolysis"/>
    <property type="evidence" value="ECO:0007669"/>
    <property type="project" value="InterPro"/>
</dbReference>
<dbReference type="Gene3D" id="3.90.226.10">
    <property type="entry name" value="2-enoyl-CoA Hydratase, Chain A, domain 1"/>
    <property type="match status" value="1"/>
</dbReference>
<dbReference type="RefSeq" id="WP_219926876.1">
    <property type="nucleotide sequence ID" value="NZ_PVTJ01000008.1"/>
</dbReference>
<dbReference type="PANTHER" id="PTHR11261">
    <property type="entry name" value="INTERPHOTORECEPTOR RETINOID-BINDING PROTEIN"/>
    <property type="match status" value="1"/>
</dbReference>
<dbReference type="Gene3D" id="3.30.750.44">
    <property type="match status" value="1"/>
</dbReference>
<dbReference type="Pfam" id="PF11918">
    <property type="entry name" value="Peptidase_S41_N"/>
    <property type="match status" value="1"/>
</dbReference>
<dbReference type="Proteomes" id="UP000238176">
    <property type="component" value="Unassembled WGS sequence"/>
</dbReference>
<dbReference type="CDD" id="cd07563">
    <property type="entry name" value="Peptidase_S41_IRBP"/>
    <property type="match status" value="1"/>
</dbReference>
<dbReference type="InterPro" id="IPR005151">
    <property type="entry name" value="Tail-specific_protease"/>
</dbReference>
<organism evidence="2 3">
    <name type="scientific">Glycomyces artemisiae</name>
    <dbReference type="NCBI Taxonomy" id="1076443"/>
    <lineage>
        <taxon>Bacteria</taxon>
        <taxon>Bacillati</taxon>
        <taxon>Actinomycetota</taxon>
        <taxon>Actinomycetes</taxon>
        <taxon>Glycomycetales</taxon>
        <taxon>Glycomycetaceae</taxon>
        <taxon>Glycomyces</taxon>
    </lineage>
</organism>
<proteinExistence type="predicted"/>
<dbReference type="InterPro" id="IPR029045">
    <property type="entry name" value="ClpP/crotonase-like_dom_sf"/>
</dbReference>
<sequence length="323" mass="33869">MNAVIPQIAKLLHEHYVFPEVAAELGDLLAARAAEGRYEGAGQARLAELVTADLQSVNGDLHLRLKHSEAELEEAHDDEETQLRQMAEWAGLACGGVAAAQRLPGNVGLLKIAPLLFPPAVAGDQVTAAFHLLASTDALILDLRECLGGDPNMVAWAYGFLTGPEPVQLTGMAHRDPADLHQLWSSHVPGPKFGPDKPVWVLTSAITFSGGEALSFDLQERGRAAVVGERTRGGAHPRQGFKVDTHLEVTIPTARSVSPISGGNWEGTGIAPDVPVAAADALPAAHRLALEAVLALGADGFRAQVAAEARQALAGLEHAAADS</sequence>
<comment type="caution">
    <text evidence="2">The sequence shown here is derived from an EMBL/GenBank/DDBJ whole genome shotgun (WGS) entry which is preliminary data.</text>
</comment>
<feature type="domain" description="Tail specific protease" evidence="1">
    <location>
        <begin position="79"/>
        <end position="277"/>
    </location>
</feature>
<dbReference type="AlphaFoldDB" id="A0A2T0UFZ1"/>
<reference evidence="2 3" key="1">
    <citation type="submission" date="2018-03" db="EMBL/GenBank/DDBJ databases">
        <title>Genomic Encyclopedia of Type Strains, Phase III (KMG-III): the genomes of soil and plant-associated and newly described type strains.</title>
        <authorList>
            <person name="Whitman W."/>
        </authorList>
    </citation>
    <scope>NUCLEOTIDE SEQUENCE [LARGE SCALE GENOMIC DNA]</scope>
    <source>
        <strain evidence="2 3">CGMCC 4.7067</strain>
    </source>
</reference>
<evidence type="ECO:0000259" key="1">
    <source>
        <dbReference type="SMART" id="SM00245"/>
    </source>
</evidence>